<evidence type="ECO:0000256" key="1">
    <source>
        <dbReference type="SAM" id="MobiDB-lite"/>
    </source>
</evidence>
<evidence type="ECO:0000313" key="2">
    <source>
        <dbReference type="EMBL" id="GIJ29788.1"/>
    </source>
</evidence>
<gene>
    <name evidence="2" type="ORF">Vqi01_49500</name>
</gene>
<dbReference type="Proteomes" id="UP000653076">
    <property type="component" value="Unassembled WGS sequence"/>
</dbReference>
<accession>A0ABQ4JGQ8</accession>
<protein>
    <recommendedName>
        <fullName evidence="4">Helix-turn-helix domain-containing protein</fullName>
    </recommendedName>
</protein>
<comment type="caution">
    <text evidence="2">The sequence shown here is derived from an EMBL/GenBank/DDBJ whole genome shotgun (WGS) entry which is preliminary data.</text>
</comment>
<keyword evidence="3" id="KW-1185">Reference proteome</keyword>
<name>A0ABQ4JGQ8_9ACTN</name>
<evidence type="ECO:0000313" key="3">
    <source>
        <dbReference type="Proteomes" id="UP000653076"/>
    </source>
</evidence>
<feature type="region of interest" description="Disordered" evidence="1">
    <location>
        <begin position="90"/>
        <end position="117"/>
    </location>
</feature>
<dbReference type="SUPFAM" id="SSF47413">
    <property type="entry name" value="lambda repressor-like DNA-binding domains"/>
    <property type="match status" value="1"/>
</dbReference>
<proteinExistence type="predicted"/>
<feature type="region of interest" description="Disordered" evidence="1">
    <location>
        <begin position="138"/>
        <end position="165"/>
    </location>
</feature>
<dbReference type="InterPro" id="IPR011990">
    <property type="entry name" value="TPR-like_helical_dom_sf"/>
</dbReference>
<dbReference type="EMBL" id="BOPC01000084">
    <property type="protein sequence ID" value="GIJ29788.1"/>
    <property type="molecule type" value="Genomic_DNA"/>
</dbReference>
<evidence type="ECO:0008006" key="4">
    <source>
        <dbReference type="Google" id="ProtNLM"/>
    </source>
</evidence>
<dbReference type="RefSeq" id="WP_204037244.1">
    <property type="nucleotide sequence ID" value="NZ_BOPC01000084.1"/>
</dbReference>
<dbReference type="SUPFAM" id="SSF48452">
    <property type="entry name" value="TPR-like"/>
    <property type="match status" value="1"/>
</dbReference>
<feature type="compositionally biased region" description="Basic and acidic residues" evidence="1">
    <location>
        <begin position="105"/>
        <end position="114"/>
    </location>
</feature>
<organism evidence="2 3">
    <name type="scientific">Micromonospora qiuiae</name>
    <dbReference type="NCBI Taxonomy" id="502268"/>
    <lineage>
        <taxon>Bacteria</taxon>
        <taxon>Bacillati</taxon>
        <taxon>Actinomycetota</taxon>
        <taxon>Actinomycetes</taxon>
        <taxon>Micromonosporales</taxon>
        <taxon>Micromonosporaceae</taxon>
        <taxon>Micromonospora</taxon>
    </lineage>
</organism>
<reference evidence="2 3" key="1">
    <citation type="submission" date="2021-01" db="EMBL/GenBank/DDBJ databases">
        <title>Whole genome shotgun sequence of Verrucosispora qiuiae NBRC 106684.</title>
        <authorList>
            <person name="Komaki H."/>
            <person name="Tamura T."/>
        </authorList>
    </citation>
    <scope>NUCLEOTIDE SEQUENCE [LARGE SCALE GENOMIC DNA]</scope>
    <source>
        <strain evidence="2 3">NBRC 106684</strain>
    </source>
</reference>
<sequence>MADSHEIKSAWRDLGRTLAQLRIAAGHTQHVFAGLVQYGRSSVANTETGRQQPDRAFWVRCDMVLQTGGVLVKEYDRIVASARQQRRASALRGAARSTPAPLRAEAAHGDDDGANHQSGDALIVLSAAGTGPARTVALDLADPSSGPADEARTGPQSLPRQGQLPALRELGPVNPALVPHWMGMLRILAASHDAFGPRRIHDVVRGELAIIHHHGARAEGQTRRELQRVEARWAEFASWTADNLGDGHDASYWLRRALSLARDADDDQMVAYVLMRQAQRATERRDVPEALNLAQASARGTSLVARDRALCAVRLAQANALAGEAGACWAALRHAQQLVAVAVDRDEPDAIGQHCGPAYVIAHEGQCHLLLGKSDRAATILEEVLQGWPGAYRQDEGMTRTWLATAYALLGRIDEAAEQADTVLALAAETGSTRLTKALRRVDTELAAHTTQPSVQRFRARYALAAQINGRIGA</sequence>
<dbReference type="Gene3D" id="1.25.40.10">
    <property type="entry name" value="Tetratricopeptide repeat domain"/>
    <property type="match status" value="1"/>
</dbReference>
<dbReference type="InterPro" id="IPR010982">
    <property type="entry name" value="Lambda_DNA-bd_dom_sf"/>
</dbReference>
<dbReference type="Pfam" id="PF13560">
    <property type="entry name" value="HTH_31"/>
    <property type="match status" value="1"/>
</dbReference>